<dbReference type="EMBL" id="CAJHNJ030000040">
    <property type="protein sequence ID" value="CAG9130183.1"/>
    <property type="molecule type" value="Genomic_DNA"/>
</dbReference>
<organism evidence="5 6">
    <name type="scientific">Plutella xylostella</name>
    <name type="common">Diamondback moth</name>
    <name type="synonym">Plutella maculipennis</name>
    <dbReference type="NCBI Taxonomy" id="51655"/>
    <lineage>
        <taxon>Eukaryota</taxon>
        <taxon>Metazoa</taxon>
        <taxon>Ecdysozoa</taxon>
        <taxon>Arthropoda</taxon>
        <taxon>Hexapoda</taxon>
        <taxon>Insecta</taxon>
        <taxon>Pterygota</taxon>
        <taxon>Neoptera</taxon>
        <taxon>Endopterygota</taxon>
        <taxon>Lepidoptera</taxon>
        <taxon>Glossata</taxon>
        <taxon>Ditrysia</taxon>
        <taxon>Yponomeutoidea</taxon>
        <taxon>Plutellidae</taxon>
        <taxon>Plutella</taxon>
    </lineage>
</organism>
<accession>A0A8S4FPF0</accession>
<keyword evidence="4" id="KW-0175">Coiled coil</keyword>
<dbReference type="PANTHER" id="PTHR14899">
    <property type="entry name" value="G KINASE ANCHORING PROTEIN 1"/>
    <property type="match status" value="1"/>
</dbReference>
<keyword evidence="3" id="KW-0333">Golgi apparatus</keyword>
<comment type="subcellular location">
    <subcellularLocation>
        <location evidence="1">Golgi apparatus</location>
    </subcellularLocation>
</comment>
<dbReference type="Proteomes" id="UP000653454">
    <property type="component" value="Unassembled WGS sequence"/>
</dbReference>
<evidence type="ECO:0000256" key="3">
    <source>
        <dbReference type="ARBA" id="ARBA00023034"/>
    </source>
</evidence>
<dbReference type="OrthoDB" id="5864420at2759"/>
<dbReference type="GO" id="GO:0005794">
    <property type="term" value="C:Golgi apparatus"/>
    <property type="evidence" value="ECO:0007669"/>
    <property type="project" value="UniProtKB-SubCell"/>
</dbReference>
<evidence type="ECO:0000256" key="1">
    <source>
        <dbReference type="ARBA" id="ARBA00004555"/>
    </source>
</evidence>
<comment type="similarity">
    <text evidence="2">Belongs to the GKAP1 family.</text>
</comment>
<evidence type="ECO:0000256" key="4">
    <source>
        <dbReference type="ARBA" id="ARBA00023054"/>
    </source>
</evidence>
<sequence>MAALVVQSRFAGLVIEDDIEDQPPQAQKSKKAKPKAAAGASKKPEANAKKANTGNKAPTAGASKKKKGKGNQKPAEQWEQWRQKDEQLVDGHYEDELQQAILLSKLDFEQKKEVYKLFKKEAETQKKDQDKAGNKKQKKKNVMSLDQFNDMVSGEEPKINHVNEKDPTDTPKSPDKDTEFFERVKDETKNELLKDKINDRVRNCKPLSNEIITRVQYAEALEKKDKEIADLHEEITVLKTELFTVKSRNKKLCNILGQGEMKDKAEVLIEVERLRAVQGELTAELAALHTELEKSRSKNGDHRSKDNKKKKGANGEKEK</sequence>
<dbReference type="AlphaFoldDB" id="A0A8S4FPF0"/>
<dbReference type="InterPro" id="IPR026109">
    <property type="entry name" value="GKAP1"/>
</dbReference>
<dbReference type="PANTHER" id="PTHR14899:SF0">
    <property type="entry name" value="G KINASE-ANCHORING PROTEIN 1"/>
    <property type="match status" value="1"/>
</dbReference>
<name>A0A8S4FPF0_PLUXY</name>
<keyword evidence="6" id="KW-1185">Reference proteome</keyword>
<protein>
    <submittedName>
        <fullName evidence="5">(diamondback moth) hypothetical protein</fullName>
    </submittedName>
</protein>
<evidence type="ECO:0000313" key="5">
    <source>
        <dbReference type="EMBL" id="CAG9130183.1"/>
    </source>
</evidence>
<comment type="caution">
    <text evidence="5">The sequence shown here is derived from an EMBL/GenBank/DDBJ whole genome shotgun (WGS) entry which is preliminary data.</text>
</comment>
<dbReference type="PRINTS" id="PR02083">
    <property type="entry name" value="GKINASEAP1"/>
</dbReference>
<dbReference type="GO" id="GO:0007165">
    <property type="term" value="P:signal transduction"/>
    <property type="evidence" value="ECO:0007669"/>
    <property type="project" value="InterPro"/>
</dbReference>
<reference evidence="5" key="1">
    <citation type="submission" date="2020-11" db="EMBL/GenBank/DDBJ databases">
        <authorList>
            <person name="Whiteford S."/>
        </authorList>
    </citation>
    <scope>NUCLEOTIDE SEQUENCE</scope>
</reference>
<dbReference type="KEGG" id="pxy:105385409"/>
<gene>
    <name evidence="5" type="ORF">PLXY2_LOCUS9846</name>
</gene>
<evidence type="ECO:0000313" key="6">
    <source>
        <dbReference type="Proteomes" id="UP000653454"/>
    </source>
</evidence>
<evidence type="ECO:0000256" key="2">
    <source>
        <dbReference type="ARBA" id="ARBA00006662"/>
    </source>
</evidence>
<proteinExistence type="inferred from homology"/>